<sequence length="192" mass="21916">MVDSDRYEQVEVRSREALRSWLDANQDRTDAVWLVTWKKHTGASYVSRDTVLDELLCYGWIDGVARKVDEDRTMQLVTPRRTHAWTASYRTRALRLESEGRLAGPGLRAMALAKASGGWDAHPDVDALVVPLDLVRALDATTTARRWFDASAPSYRRNVLRWIAKAQRPETRAKRIATVVETAGRREKIRNL</sequence>
<evidence type="ECO:0000313" key="1">
    <source>
        <dbReference type="EMBL" id="QJR37927.1"/>
    </source>
</evidence>
<keyword evidence="2" id="KW-1185">Reference proteome</keyword>
<dbReference type="EMBL" id="CP053085">
    <property type="protein sequence ID" value="QJR37927.1"/>
    <property type="molecule type" value="Genomic_DNA"/>
</dbReference>
<organism evidence="1 2">
    <name type="scientific">Gemmatimonas groenlandica</name>
    <dbReference type="NCBI Taxonomy" id="2732249"/>
    <lineage>
        <taxon>Bacteria</taxon>
        <taxon>Pseudomonadati</taxon>
        <taxon>Gemmatimonadota</taxon>
        <taxon>Gemmatimonadia</taxon>
        <taxon>Gemmatimonadales</taxon>
        <taxon>Gemmatimonadaceae</taxon>
        <taxon>Gemmatimonas</taxon>
    </lineage>
</organism>
<dbReference type="KEGG" id="ggr:HKW67_21550"/>
<name>A0A6M4IWF1_9BACT</name>
<dbReference type="AlphaFoldDB" id="A0A6M4IWF1"/>
<dbReference type="Proteomes" id="UP000500938">
    <property type="component" value="Chromosome"/>
</dbReference>
<dbReference type="RefSeq" id="WP_171227363.1">
    <property type="nucleotide sequence ID" value="NZ_CP053085.1"/>
</dbReference>
<dbReference type="Pfam" id="PF13376">
    <property type="entry name" value="OmdA"/>
    <property type="match status" value="1"/>
</dbReference>
<proteinExistence type="predicted"/>
<protein>
    <recommendedName>
        <fullName evidence="3">Bacteriocin-protection protein</fullName>
    </recommendedName>
</protein>
<accession>A0A6M4IWF1</accession>
<reference evidence="1 2" key="1">
    <citation type="submission" date="2020-05" db="EMBL/GenBank/DDBJ databases">
        <title>Complete genome sequence of Gemmatimonas greenlandica TET16.</title>
        <authorList>
            <person name="Zeng Y."/>
        </authorList>
    </citation>
    <scope>NUCLEOTIDE SEQUENCE [LARGE SCALE GENOMIC DNA]</scope>
    <source>
        <strain evidence="1 2">TET16</strain>
    </source>
</reference>
<gene>
    <name evidence="1" type="ORF">HKW67_21550</name>
</gene>
<evidence type="ECO:0000313" key="2">
    <source>
        <dbReference type="Proteomes" id="UP000500938"/>
    </source>
</evidence>
<evidence type="ECO:0008006" key="3">
    <source>
        <dbReference type="Google" id="ProtNLM"/>
    </source>
</evidence>